<dbReference type="InterPro" id="IPR000415">
    <property type="entry name" value="Nitroreductase-like"/>
</dbReference>
<feature type="region of interest" description="Disordered" evidence="3">
    <location>
        <begin position="157"/>
        <end position="176"/>
    </location>
</feature>
<comment type="caution">
    <text evidence="5">The sequence shown here is derived from an EMBL/GenBank/DDBJ whole genome shotgun (WGS) entry which is preliminary data.</text>
</comment>
<dbReference type="Proteomes" id="UP000253495">
    <property type="component" value="Unassembled WGS sequence"/>
</dbReference>
<dbReference type="AlphaFoldDB" id="A0A368V8M2"/>
<dbReference type="Pfam" id="PF00881">
    <property type="entry name" value="Nitroreductase"/>
    <property type="match status" value="2"/>
</dbReference>
<evidence type="ECO:0000256" key="2">
    <source>
        <dbReference type="ARBA" id="ARBA00023002"/>
    </source>
</evidence>
<dbReference type="PANTHER" id="PTHR43673:SF10">
    <property type="entry name" value="NADH DEHYDROGENASE_NAD(P)H NITROREDUCTASE XCC3605-RELATED"/>
    <property type="match status" value="1"/>
</dbReference>
<feature type="domain" description="Nitroreductase" evidence="4">
    <location>
        <begin position="84"/>
        <end position="160"/>
    </location>
</feature>
<feature type="domain" description="Nitroreductase" evidence="4">
    <location>
        <begin position="28"/>
        <end position="77"/>
    </location>
</feature>
<keyword evidence="2" id="KW-0560">Oxidoreductase</keyword>
<comment type="similarity">
    <text evidence="1">Belongs to the nitroreductase family.</text>
</comment>
<gene>
    <name evidence="5" type="ORF">DFQ14_1287</name>
</gene>
<reference evidence="5 6" key="1">
    <citation type="submission" date="2018-07" db="EMBL/GenBank/DDBJ databases">
        <title>Genomic Encyclopedia of Type Strains, Phase III (KMG-III): the genomes of soil and plant-associated and newly described type strains.</title>
        <authorList>
            <person name="Whitman W."/>
        </authorList>
    </citation>
    <scope>NUCLEOTIDE SEQUENCE [LARGE SCALE GENOMIC DNA]</scope>
    <source>
        <strain evidence="5 6">CECT 8575</strain>
    </source>
</reference>
<dbReference type="Gene3D" id="3.40.109.10">
    <property type="entry name" value="NADH Oxidase"/>
    <property type="match status" value="1"/>
</dbReference>
<dbReference type="GO" id="GO:0016491">
    <property type="term" value="F:oxidoreductase activity"/>
    <property type="evidence" value="ECO:0007669"/>
    <property type="project" value="UniProtKB-KW"/>
</dbReference>
<dbReference type="PANTHER" id="PTHR43673">
    <property type="entry name" value="NAD(P)H NITROREDUCTASE YDGI-RELATED"/>
    <property type="match status" value="1"/>
</dbReference>
<sequence length="185" mass="20398">MSGPGRYWRSVSDTVGRGDPLRALTSLRATRWFTDEDVSETDLHRILEVARWTGSARNRQPWRFHTVRDASVRDELSRCGAYALHVRGAPVVVLLALDRSGADAEFDGGRVAQNIMLAAHFLGLGSCPVTFFPEHNADRVAERLDLAEPWRVRTGIALGHPAPAPTGESAIPSGRHPLDILWQGE</sequence>
<dbReference type="CDD" id="cd02136">
    <property type="entry name" value="PnbA_NfnB-like"/>
    <property type="match status" value="1"/>
</dbReference>
<evidence type="ECO:0000313" key="5">
    <source>
        <dbReference type="EMBL" id="RCW37479.1"/>
    </source>
</evidence>
<evidence type="ECO:0000313" key="6">
    <source>
        <dbReference type="Proteomes" id="UP000253495"/>
    </source>
</evidence>
<proteinExistence type="inferred from homology"/>
<dbReference type="EMBL" id="QPJC01000028">
    <property type="protein sequence ID" value="RCW37479.1"/>
    <property type="molecule type" value="Genomic_DNA"/>
</dbReference>
<name>A0A368V8M2_9ACTN</name>
<evidence type="ECO:0000259" key="4">
    <source>
        <dbReference type="Pfam" id="PF00881"/>
    </source>
</evidence>
<organism evidence="5 6">
    <name type="scientific">Halopolyspora algeriensis</name>
    <dbReference type="NCBI Taxonomy" id="1500506"/>
    <lineage>
        <taxon>Bacteria</taxon>
        <taxon>Bacillati</taxon>
        <taxon>Actinomycetota</taxon>
        <taxon>Actinomycetes</taxon>
        <taxon>Actinomycetes incertae sedis</taxon>
        <taxon>Halopolyspora</taxon>
    </lineage>
</organism>
<keyword evidence="6" id="KW-1185">Reference proteome</keyword>
<evidence type="ECO:0000256" key="1">
    <source>
        <dbReference type="ARBA" id="ARBA00007118"/>
    </source>
</evidence>
<evidence type="ECO:0000256" key="3">
    <source>
        <dbReference type="SAM" id="MobiDB-lite"/>
    </source>
</evidence>
<accession>A0A368V8M2</accession>
<protein>
    <submittedName>
        <fullName evidence="5">Nitroreductase</fullName>
    </submittedName>
</protein>
<dbReference type="InterPro" id="IPR029479">
    <property type="entry name" value="Nitroreductase"/>
</dbReference>
<dbReference type="SUPFAM" id="SSF55469">
    <property type="entry name" value="FMN-dependent nitroreductase-like"/>
    <property type="match status" value="1"/>
</dbReference>